<keyword evidence="3" id="KW-0175">Coiled coil</keyword>
<evidence type="ECO:0000256" key="5">
    <source>
        <dbReference type="RuleBase" id="RU362066"/>
    </source>
</evidence>
<dbReference type="Pfam" id="PF07195">
    <property type="entry name" value="FliD_C"/>
    <property type="match status" value="1"/>
</dbReference>
<dbReference type="GO" id="GO:0009424">
    <property type="term" value="C:bacterial-type flagellum hook"/>
    <property type="evidence" value="ECO:0007669"/>
    <property type="project" value="UniProtKB-UniRule"/>
</dbReference>
<dbReference type="GO" id="GO:0009421">
    <property type="term" value="C:bacterial-type flagellum filament cap"/>
    <property type="evidence" value="ECO:0007669"/>
    <property type="project" value="InterPro"/>
</dbReference>
<dbReference type="OrthoDB" id="9810816at2"/>
<evidence type="ECO:0000256" key="2">
    <source>
        <dbReference type="ARBA" id="ARBA00011255"/>
    </source>
</evidence>
<keyword evidence="5" id="KW-0964">Secreted</keyword>
<dbReference type="KEGG" id="gpi:GPICK_02500"/>
<gene>
    <name evidence="8" type="ORF">GPICK_02500</name>
</gene>
<evidence type="ECO:0000256" key="4">
    <source>
        <dbReference type="ARBA" id="ARBA00023143"/>
    </source>
</evidence>
<dbReference type="Pfam" id="PF02465">
    <property type="entry name" value="FliD_N"/>
    <property type="match status" value="1"/>
</dbReference>
<comment type="function">
    <text evidence="5">Required for morphogenesis and for the elongation of the flagellar filament by facilitating polymerization of the flagellin monomers at the tip of growing filament. Forms a capping structure, which prevents flagellin subunits (transported through the central channel of the flagellum) from leaking out without polymerization at the distal end.</text>
</comment>
<dbReference type="GO" id="GO:0071973">
    <property type="term" value="P:bacterial-type flagellum-dependent cell motility"/>
    <property type="evidence" value="ECO:0007669"/>
    <property type="project" value="TreeGrafter"/>
</dbReference>
<dbReference type="InterPro" id="IPR010809">
    <property type="entry name" value="FliD_C"/>
</dbReference>
<dbReference type="PANTHER" id="PTHR30288">
    <property type="entry name" value="FLAGELLAR CAP/ASSEMBLY PROTEIN FLID"/>
    <property type="match status" value="1"/>
</dbReference>
<comment type="subcellular location">
    <subcellularLocation>
        <location evidence="5">Secreted</location>
    </subcellularLocation>
    <subcellularLocation>
        <location evidence="5">Bacterial flagellum</location>
    </subcellularLocation>
</comment>
<feature type="domain" description="Flagellar hook-associated protein 2 C-terminal" evidence="7">
    <location>
        <begin position="222"/>
        <end position="460"/>
    </location>
</feature>
<dbReference type="InterPro" id="IPR003481">
    <property type="entry name" value="FliD_N"/>
</dbReference>
<organism evidence="8 9">
    <name type="scientific">Geobacter pickeringii</name>
    <dbReference type="NCBI Taxonomy" id="345632"/>
    <lineage>
        <taxon>Bacteria</taxon>
        <taxon>Pseudomonadati</taxon>
        <taxon>Thermodesulfobacteriota</taxon>
        <taxon>Desulfuromonadia</taxon>
        <taxon>Geobacterales</taxon>
        <taxon>Geobacteraceae</taxon>
        <taxon>Geobacter</taxon>
    </lineage>
</organism>
<keyword evidence="8" id="KW-0969">Cilium</keyword>
<keyword evidence="9" id="KW-1185">Reference proteome</keyword>
<comment type="similarity">
    <text evidence="1 5">Belongs to the FliD family.</text>
</comment>
<evidence type="ECO:0000313" key="9">
    <source>
        <dbReference type="Proteomes" id="UP000057609"/>
    </source>
</evidence>
<accession>A0A0B5BBP0</accession>
<proteinExistence type="inferred from homology"/>
<evidence type="ECO:0000256" key="3">
    <source>
        <dbReference type="ARBA" id="ARBA00023054"/>
    </source>
</evidence>
<dbReference type="HOGENOM" id="CLU_015182_4_1_7"/>
<comment type="subunit">
    <text evidence="2 5">Homopentamer.</text>
</comment>
<dbReference type="PANTHER" id="PTHR30288:SF0">
    <property type="entry name" value="FLAGELLAR HOOK-ASSOCIATED PROTEIN 2"/>
    <property type="match status" value="1"/>
</dbReference>
<reference evidence="8 9" key="1">
    <citation type="journal article" date="2015" name="Genome Announc.">
        <title>Complete Genome of Geobacter pickeringii G13T, a Metal-Reducing Isolate from Sedimentary Kaolin Deposits.</title>
        <authorList>
            <person name="Badalamenti J.P."/>
            <person name="Bond D.R."/>
        </authorList>
    </citation>
    <scope>NUCLEOTIDE SEQUENCE [LARGE SCALE GENOMIC DNA]</scope>
    <source>
        <strain evidence="8 9">G13</strain>
    </source>
</reference>
<keyword evidence="4 5" id="KW-0975">Bacterial flagellum</keyword>
<dbReference type="GO" id="GO:0007155">
    <property type="term" value="P:cell adhesion"/>
    <property type="evidence" value="ECO:0007669"/>
    <property type="project" value="InterPro"/>
</dbReference>
<evidence type="ECO:0000259" key="7">
    <source>
        <dbReference type="Pfam" id="PF07195"/>
    </source>
</evidence>
<evidence type="ECO:0000259" key="6">
    <source>
        <dbReference type="Pfam" id="PF02465"/>
    </source>
</evidence>
<dbReference type="GO" id="GO:0005576">
    <property type="term" value="C:extracellular region"/>
    <property type="evidence" value="ECO:0007669"/>
    <property type="project" value="UniProtKB-SubCell"/>
</dbReference>
<dbReference type="AlphaFoldDB" id="A0A0B5BBP0"/>
<name>A0A0B5BBP0_9BACT</name>
<keyword evidence="8" id="KW-0282">Flagellum</keyword>
<evidence type="ECO:0000313" key="8">
    <source>
        <dbReference type="EMBL" id="AJE02399.1"/>
    </source>
</evidence>
<dbReference type="RefSeq" id="WP_039740238.1">
    <property type="nucleotide sequence ID" value="NZ_CP009788.1"/>
</dbReference>
<keyword evidence="8" id="KW-0966">Cell projection</keyword>
<dbReference type="EMBL" id="CP009788">
    <property type="protein sequence ID" value="AJE02399.1"/>
    <property type="molecule type" value="Genomic_DNA"/>
</dbReference>
<dbReference type="STRING" id="345632.GPICK_02500"/>
<feature type="domain" description="Flagellar hook-associated protein 2 N-terminal" evidence="6">
    <location>
        <begin position="11"/>
        <end position="107"/>
    </location>
</feature>
<protein>
    <recommendedName>
        <fullName evidence="5">Flagellar hook-associated protein 2</fullName>
        <shortName evidence="5">HAP2</shortName>
    </recommendedName>
    <alternativeName>
        <fullName evidence="5">Flagellar cap protein</fullName>
    </alternativeName>
</protein>
<sequence length="475" mass="49015">MADLSVGGLATGIDTKSLISQLMYLERAPERVLQSKQTKMQSQIDIYTQITNLLNSFKTIASSMNTSTTFMGKTSSVGDSTVVGATATSTAAPGSHTIVVTSLAKNQRQVTDTGVANADATNFNSGSIVINGGATPVTVTIAEGQNSLNGIAAAINASGANVTASVINDGSANPYRLVVTGKDTANYTLNFAGLTTVPAAPTGAAYANPTITQVGPTYQAGAAASFSVDGVAITKTSNTVTDVIPGVTLTLLKDGGATTTVTVGNDVAGVTKKINDFVGAFNAAMSQINKQSDYNATTKQGGVLSGDSTLRTVKSQLQSILSTPVSGVTGIFSTLSQIGIKTDYTNGTLTIDSTVLSSALASNFNDVVDLFTHNGTVSGLAQNQYGVAQQFNQVVDTLTHFYEGPSSSSNGIISTRVKGLTDSIGDITNQISSMEVLMTQKEANLKKQYTAMEQLVSSLQGQGNTLLTYLSKSTY</sequence>
<dbReference type="InterPro" id="IPR040026">
    <property type="entry name" value="FliD"/>
</dbReference>
<evidence type="ECO:0000256" key="1">
    <source>
        <dbReference type="ARBA" id="ARBA00009764"/>
    </source>
</evidence>
<dbReference type="Proteomes" id="UP000057609">
    <property type="component" value="Chromosome"/>
</dbReference>